<dbReference type="AlphaFoldDB" id="A0A9P6KZX9"/>
<dbReference type="PANTHER" id="PTHR11079:SF149">
    <property type="entry name" value="TRNA-SPECIFIC ADENOSINE DEAMINASE 2"/>
    <property type="match status" value="1"/>
</dbReference>
<organism evidence="3 4">
    <name type="scientific">Nosema granulosis</name>
    <dbReference type="NCBI Taxonomy" id="83296"/>
    <lineage>
        <taxon>Eukaryota</taxon>
        <taxon>Fungi</taxon>
        <taxon>Fungi incertae sedis</taxon>
        <taxon>Microsporidia</taxon>
        <taxon>Nosematidae</taxon>
        <taxon>Nosema</taxon>
    </lineage>
</organism>
<proteinExistence type="predicted"/>
<dbReference type="Proteomes" id="UP000740883">
    <property type="component" value="Unassembled WGS sequence"/>
</dbReference>
<name>A0A9P6KZX9_9MICR</name>
<protein>
    <submittedName>
        <fullName evidence="3">tRNA-specific adenosine deaminase 2</fullName>
    </submittedName>
</protein>
<gene>
    <name evidence="3" type="primary">adat2</name>
    <name evidence="3" type="ORF">NGRA_0566</name>
</gene>
<dbReference type="OrthoDB" id="1701769at2759"/>
<evidence type="ECO:0000256" key="1">
    <source>
        <dbReference type="ARBA" id="ARBA00022801"/>
    </source>
</evidence>
<evidence type="ECO:0000259" key="2">
    <source>
        <dbReference type="PROSITE" id="PS51747"/>
    </source>
</evidence>
<dbReference type="GO" id="GO:0052717">
    <property type="term" value="F:tRNA-specific adenosine-34 deaminase activity"/>
    <property type="evidence" value="ECO:0007669"/>
    <property type="project" value="TreeGrafter"/>
</dbReference>
<dbReference type="PANTHER" id="PTHR11079">
    <property type="entry name" value="CYTOSINE DEAMINASE FAMILY MEMBER"/>
    <property type="match status" value="1"/>
</dbReference>
<dbReference type="EMBL" id="SBJO01000022">
    <property type="protein sequence ID" value="KAF9764455.1"/>
    <property type="molecule type" value="Genomic_DNA"/>
</dbReference>
<dbReference type="CDD" id="cd01285">
    <property type="entry name" value="nucleoside_deaminase"/>
    <property type="match status" value="1"/>
</dbReference>
<reference evidence="3 4" key="1">
    <citation type="journal article" date="2020" name="Genome Biol. Evol.">
        <title>Comparative genomics of strictly vertically transmitted, feminizing microsporidia endosymbionts of amphipod crustaceans.</title>
        <authorList>
            <person name="Cormier A."/>
            <person name="Chebbi M.A."/>
            <person name="Giraud I."/>
            <person name="Wattier R."/>
            <person name="Teixeira M."/>
            <person name="Gilbert C."/>
            <person name="Rigaud T."/>
            <person name="Cordaux R."/>
        </authorList>
    </citation>
    <scope>NUCLEOTIDE SEQUENCE [LARGE SCALE GENOMIC DNA]</scope>
    <source>
        <strain evidence="3 4">Ou3-Ou53</strain>
    </source>
</reference>
<evidence type="ECO:0000313" key="4">
    <source>
        <dbReference type="Proteomes" id="UP000740883"/>
    </source>
</evidence>
<dbReference type="PROSITE" id="PS51747">
    <property type="entry name" value="CYT_DCMP_DEAMINASES_2"/>
    <property type="match status" value="1"/>
</dbReference>
<dbReference type="InterPro" id="IPR016193">
    <property type="entry name" value="Cytidine_deaminase-like"/>
</dbReference>
<dbReference type="SUPFAM" id="SSF53927">
    <property type="entry name" value="Cytidine deaminase-like"/>
    <property type="match status" value="1"/>
</dbReference>
<keyword evidence="1" id="KW-0378">Hydrolase</keyword>
<sequence length="144" mass="16580">MHNFFIEEAYKEACKAYEELEVPVGCVIVKDKKIIARSHNLTNALHDPLAHAEIVGLKSLKDLNNLIFYITCEPCIMCLGILNRINAQIYYGCKNTIFGGITILNIPSDSYFIETPKCFEILQKFYSRENEFAPKEKRKNKSNR</sequence>
<accession>A0A9P6KZX9</accession>
<evidence type="ECO:0000313" key="3">
    <source>
        <dbReference type="EMBL" id="KAF9764455.1"/>
    </source>
</evidence>
<dbReference type="InterPro" id="IPR002125">
    <property type="entry name" value="CMP_dCMP_dom"/>
</dbReference>
<dbReference type="GO" id="GO:0002100">
    <property type="term" value="P:tRNA wobble adenosine to inosine editing"/>
    <property type="evidence" value="ECO:0007669"/>
    <property type="project" value="TreeGrafter"/>
</dbReference>
<keyword evidence="4" id="KW-1185">Reference proteome</keyword>
<feature type="domain" description="CMP/dCMP-type deaminase" evidence="2">
    <location>
        <begin position="1"/>
        <end position="129"/>
    </location>
</feature>
<dbReference type="Gene3D" id="3.40.140.10">
    <property type="entry name" value="Cytidine Deaminase, domain 2"/>
    <property type="match status" value="1"/>
</dbReference>
<comment type="caution">
    <text evidence="3">The sequence shown here is derived from an EMBL/GenBank/DDBJ whole genome shotgun (WGS) entry which is preliminary data.</text>
</comment>
<dbReference type="Pfam" id="PF00383">
    <property type="entry name" value="dCMP_cyt_deam_1"/>
    <property type="match status" value="1"/>
</dbReference>